<dbReference type="SUPFAM" id="SSF52096">
    <property type="entry name" value="ClpP/crotonase"/>
    <property type="match status" value="1"/>
</dbReference>
<dbReference type="NCBIfam" id="NF004127">
    <property type="entry name" value="PRK05617.1"/>
    <property type="match status" value="1"/>
</dbReference>
<dbReference type="GO" id="GO:0006574">
    <property type="term" value="P:L-valine catabolic process"/>
    <property type="evidence" value="ECO:0007669"/>
    <property type="project" value="TreeGrafter"/>
</dbReference>
<dbReference type="InterPro" id="IPR045004">
    <property type="entry name" value="ECH_dom"/>
</dbReference>
<protein>
    <recommendedName>
        <fullName evidence="2">3-hydroxyisobutyryl-CoA hydrolase</fullName>
        <ecNumber evidence="2">3.1.2.4</ecNumber>
    </recommendedName>
</protein>
<evidence type="ECO:0000256" key="3">
    <source>
        <dbReference type="ARBA" id="ARBA00022801"/>
    </source>
</evidence>
<dbReference type="Proteomes" id="UP000054735">
    <property type="component" value="Unassembled WGS sequence"/>
</dbReference>
<evidence type="ECO:0000313" key="7">
    <source>
        <dbReference type="Proteomes" id="UP000054735"/>
    </source>
</evidence>
<reference evidence="5 7" key="1">
    <citation type="submission" date="2015-11" db="EMBL/GenBank/DDBJ databases">
        <title>Genomic analysis of 38 Legionella species identifies large and diverse effector repertoires.</title>
        <authorList>
            <person name="Burstein D."/>
            <person name="Amaro F."/>
            <person name="Zusman T."/>
            <person name="Lifshitz Z."/>
            <person name="Cohen O."/>
            <person name="Gilbert J.A."/>
            <person name="Pupko T."/>
            <person name="Shuman H.A."/>
            <person name="Segal G."/>
        </authorList>
    </citation>
    <scope>NUCLEOTIDE SEQUENCE [LARGE SCALE GENOMIC DNA]</scope>
    <source>
        <strain evidence="5 7">CDC#1407-AL-14</strain>
    </source>
</reference>
<dbReference type="Proteomes" id="UP000255066">
    <property type="component" value="Unassembled WGS sequence"/>
</dbReference>
<dbReference type="STRING" id="28083.Lbir_0208"/>
<dbReference type="Pfam" id="PF16113">
    <property type="entry name" value="ECH_2"/>
    <property type="match status" value="1"/>
</dbReference>
<organism evidence="6 8">
    <name type="scientific">Legionella birminghamensis</name>
    <dbReference type="NCBI Taxonomy" id="28083"/>
    <lineage>
        <taxon>Bacteria</taxon>
        <taxon>Pseudomonadati</taxon>
        <taxon>Pseudomonadota</taxon>
        <taxon>Gammaproteobacteria</taxon>
        <taxon>Legionellales</taxon>
        <taxon>Legionellaceae</taxon>
        <taxon>Legionella</taxon>
    </lineage>
</organism>
<dbReference type="CDD" id="cd06558">
    <property type="entry name" value="crotonase-like"/>
    <property type="match status" value="1"/>
</dbReference>
<dbReference type="AlphaFoldDB" id="A0A378IAG7"/>
<dbReference type="EMBL" id="UGNW01000001">
    <property type="protein sequence ID" value="STX32237.1"/>
    <property type="molecule type" value="Genomic_DNA"/>
</dbReference>
<keyword evidence="7" id="KW-1185">Reference proteome</keyword>
<comment type="catalytic activity">
    <reaction evidence="1">
        <text>3-hydroxy-2-methylpropanoyl-CoA + H2O = 3-hydroxy-2-methylpropanoate + CoA + H(+)</text>
        <dbReference type="Rhea" id="RHEA:20888"/>
        <dbReference type="ChEBI" id="CHEBI:11805"/>
        <dbReference type="ChEBI" id="CHEBI:15377"/>
        <dbReference type="ChEBI" id="CHEBI:15378"/>
        <dbReference type="ChEBI" id="CHEBI:57287"/>
        <dbReference type="ChEBI" id="CHEBI:57340"/>
        <dbReference type="EC" id="3.1.2.4"/>
    </reaction>
</comment>
<feature type="domain" description="Enoyl-CoA hydratase/isomerase" evidence="4">
    <location>
        <begin position="14"/>
        <end position="339"/>
    </location>
</feature>
<evidence type="ECO:0000313" key="8">
    <source>
        <dbReference type="Proteomes" id="UP000255066"/>
    </source>
</evidence>
<sequence>MTEEILFEKQGYLGVATLNRPNALNALTLPMIQSLQDQLTEWESDRNIHAVLIQATPGKSFCAGGDVRWLYESGLRKDAQQMEFFSHEYRLNHYIHRYSKPYIALMNGITMGGGVGISLHGSHPVATENFVFAMPETGIGFFPDIGASYLLARLPNYLGVYLGLTGNRLRSQDALAAGLIKKIIPADYSQQFIELLKETDLAVNPHQKVDACLGELPFNEAPLPVADIVQIEKHFKFNTIEEILVSLNAAEDEWSRACLDNLRQKAPLSLKITLMQIHKSRFLSMAECIKMDYCLVRHFMKDSDFYEGVRALLVDKDKSPHWNPKQLESVSEAKVADYFECEQSLELVD</sequence>
<proteinExistence type="predicted"/>
<accession>A0A378IAG7</accession>
<dbReference type="InterPro" id="IPR032259">
    <property type="entry name" value="HIBYL-CoA-H"/>
</dbReference>
<keyword evidence="6" id="KW-0456">Lyase</keyword>
<dbReference type="InterPro" id="IPR029045">
    <property type="entry name" value="ClpP/crotonase-like_dom_sf"/>
</dbReference>
<evidence type="ECO:0000259" key="4">
    <source>
        <dbReference type="Pfam" id="PF16113"/>
    </source>
</evidence>
<evidence type="ECO:0000256" key="1">
    <source>
        <dbReference type="ARBA" id="ARBA00001709"/>
    </source>
</evidence>
<dbReference type="Gene3D" id="3.90.226.10">
    <property type="entry name" value="2-enoyl-CoA Hydratase, Chain A, domain 1"/>
    <property type="match status" value="1"/>
</dbReference>
<gene>
    <name evidence="6" type="primary">echA8_1</name>
    <name evidence="5" type="ORF">Lbir_0208</name>
    <name evidence="6" type="ORF">NCTC12437_02018</name>
</gene>
<dbReference type="EC" id="3.1.2.4" evidence="2"/>
<dbReference type="PANTHER" id="PTHR43176">
    <property type="entry name" value="3-HYDROXYISOBUTYRYL-COA HYDROLASE-RELATED"/>
    <property type="match status" value="1"/>
</dbReference>
<evidence type="ECO:0000256" key="2">
    <source>
        <dbReference type="ARBA" id="ARBA00011915"/>
    </source>
</evidence>
<dbReference type="RefSeq" id="WP_058522320.1">
    <property type="nucleotide sequence ID" value="NZ_CAAAHV010000034.1"/>
</dbReference>
<dbReference type="EMBL" id="LNXT01000001">
    <property type="protein sequence ID" value="KTC76139.1"/>
    <property type="molecule type" value="Genomic_DNA"/>
</dbReference>
<keyword evidence="3" id="KW-0378">Hydrolase</keyword>
<evidence type="ECO:0000313" key="5">
    <source>
        <dbReference type="EMBL" id="KTC76139.1"/>
    </source>
</evidence>
<dbReference type="OrthoDB" id="9790967at2"/>
<dbReference type="GO" id="GO:0003860">
    <property type="term" value="F:3-hydroxyisobutyryl-CoA hydrolase activity"/>
    <property type="evidence" value="ECO:0007669"/>
    <property type="project" value="UniProtKB-EC"/>
</dbReference>
<reference evidence="6 8" key="2">
    <citation type="submission" date="2018-06" db="EMBL/GenBank/DDBJ databases">
        <authorList>
            <consortium name="Pathogen Informatics"/>
            <person name="Doyle S."/>
        </authorList>
    </citation>
    <scope>NUCLEOTIDE SEQUENCE [LARGE SCALE GENOMIC DNA]</scope>
    <source>
        <strain evidence="6 8">NCTC12437</strain>
    </source>
</reference>
<name>A0A378IAG7_9GAMM</name>
<dbReference type="GO" id="GO:0016829">
    <property type="term" value="F:lyase activity"/>
    <property type="evidence" value="ECO:0007669"/>
    <property type="project" value="UniProtKB-KW"/>
</dbReference>
<evidence type="ECO:0000313" key="6">
    <source>
        <dbReference type="EMBL" id="STX32237.1"/>
    </source>
</evidence>
<dbReference type="PANTHER" id="PTHR43176:SF3">
    <property type="entry name" value="3-HYDROXYISOBUTYRYL-COA HYDROLASE, MITOCHONDRIAL"/>
    <property type="match status" value="1"/>
</dbReference>